<dbReference type="EMBL" id="JACXVP010000006">
    <property type="protein sequence ID" value="KAG5603194.1"/>
    <property type="molecule type" value="Genomic_DNA"/>
</dbReference>
<proteinExistence type="predicted"/>
<keyword evidence="2" id="KW-1185">Reference proteome</keyword>
<organism evidence="1 2">
    <name type="scientific">Solanum commersonii</name>
    <name type="common">Commerson's wild potato</name>
    <name type="synonym">Commerson's nightshade</name>
    <dbReference type="NCBI Taxonomy" id="4109"/>
    <lineage>
        <taxon>Eukaryota</taxon>
        <taxon>Viridiplantae</taxon>
        <taxon>Streptophyta</taxon>
        <taxon>Embryophyta</taxon>
        <taxon>Tracheophyta</taxon>
        <taxon>Spermatophyta</taxon>
        <taxon>Magnoliopsida</taxon>
        <taxon>eudicotyledons</taxon>
        <taxon>Gunneridae</taxon>
        <taxon>Pentapetalae</taxon>
        <taxon>asterids</taxon>
        <taxon>lamiids</taxon>
        <taxon>Solanales</taxon>
        <taxon>Solanaceae</taxon>
        <taxon>Solanoideae</taxon>
        <taxon>Solaneae</taxon>
        <taxon>Solanum</taxon>
    </lineage>
</organism>
<dbReference type="Proteomes" id="UP000824120">
    <property type="component" value="Chromosome 6"/>
</dbReference>
<evidence type="ECO:0000313" key="1">
    <source>
        <dbReference type="EMBL" id="KAG5603194.1"/>
    </source>
</evidence>
<protein>
    <submittedName>
        <fullName evidence="1">Uncharacterized protein</fullName>
    </submittedName>
</protein>
<sequence>MVVFRKSPLYLNEVGEVSFEYTLPSSDLTCCIILTWKSVVVLVRAGVHIIRQYLQILLTISSLSTRSEV</sequence>
<evidence type="ECO:0000313" key="2">
    <source>
        <dbReference type="Proteomes" id="UP000824120"/>
    </source>
</evidence>
<dbReference type="AlphaFoldDB" id="A0A9J5YS19"/>
<reference evidence="1 2" key="1">
    <citation type="submission" date="2020-09" db="EMBL/GenBank/DDBJ databases">
        <title>De no assembly of potato wild relative species, Solanum commersonii.</title>
        <authorList>
            <person name="Cho K."/>
        </authorList>
    </citation>
    <scope>NUCLEOTIDE SEQUENCE [LARGE SCALE GENOMIC DNA]</scope>
    <source>
        <strain evidence="1">LZ3.2</strain>
        <tissue evidence="1">Leaf</tissue>
    </source>
</reference>
<name>A0A9J5YS19_SOLCO</name>
<accession>A0A9J5YS19</accession>
<comment type="caution">
    <text evidence="1">The sequence shown here is derived from an EMBL/GenBank/DDBJ whole genome shotgun (WGS) entry which is preliminary data.</text>
</comment>
<gene>
    <name evidence="1" type="ORF">H5410_034564</name>
</gene>